<dbReference type="InterPro" id="IPR036390">
    <property type="entry name" value="WH_DNA-bd_sf"/>
</dbReference>
<dbReference type="Proteomes" id="UP000030643">
    <property type="component" value="Unassembled WGS sequence"/>
</dbReference>
<keyword evidence="3 5" id="KW-0159">Chromosome partition</keyword>
<dbReference type="PIRSF" id="PIRSF019345">
    <property type="entry name" value="ScpB"/>
    <property type="match status" value="1"/>
</dbReference>
<accession>A0A069CZB9</accession>
<keyword evidence="1 5" id="KW-0963">Cytoplasm</keyword>
<organism evidence="6 7">
    <name type="scientific">Weissella oryzae (strain DSM 25784 / JCM 18191 / LMG 30913 / SG25)</name>
    <dbReference type="NCBI Taxonomy" id="1329250"/>
    <lineage>
        <taxon>Bacteria</taxon>
        <taxon>Bacillati</taxon>
        <taxon>Bacillota</taxon>
        <taxon>Bacilli</taxon>
        <taxon>Lactobacillales</taxon>
        <taxon>Lactobacillaceae</taxon>
        <taxon>Weissella</taxon>
    </lineage>
</organism>
<keyword evidence="7" id="KW-1185">Reference proteome</keyword>
<protein>
    <recommendedName>
        <fullName evidence="5">Segregation and condensation protein B</fullName>
    </recommendedName>
</protein>
<dbReference type="GO" id="GO:0005737">
    <property type="term" value="C:cytoplasm"/>
    <property type="evidence" value="ECO:0007669"/>
    <property type="project" value="UniProtKB-SubCell"/>
</dbReference>
<comment type="subcellular location">
    <subcellularLocation>
        <location evidence="5">Cytoplasm</location>
    </subcellularLocation>
    <text evidence="5">Associated with two foci at the outer edges of the nucleoid region in young cells, and at four foci within both cell halves in older cells.</text>
</comment>
<name>A0A069CZB9_WEIOS</name>
<evidence type="ECO:0000313" key="7">
    <source>
        <dbReference type="Proteomes" id="UP000030643"/>
    </source>
</evidence>
<keyword evidence="4 5" id="KW-0131">Cell cycle</keyword>
<evidence type="ECO:0000256" key="3">
    <source>
        <dbReference type="ARBA" id="ARBA00022829"/>
    </source>
</evidence>
<comment type="similarity">
    <text evidence="5">Belongs to the ScpB family.</text>
</comment>
<dbReference type="GO" id="GO:0006260">
    <property type="term" value="P:DNA replication"/>
    <property type="evidence" value="ECO:0007669"/>
    <property type="project" value="UniProtKB-UniRule"/>
</dbReference>
<sequence>MNSMQQIEGLLFVAGEEGISIAEIAAATGFERPAILALINELAERYVQDDNSALAIMQTEDNYQLVTKAELAAVIHEYFTAPLTTALSQASLEVLAIVAYRQPITRVEIDEIRGVQSQGTLQKLVLRNLIESRQRSTEPGRPNLYETTDYFLNYFGLVNLKELPPLVDAEILENLKSQKDQTVPLMPALSSDFELTEDLD</sequence>
<evidence type="ECO:0000256" key="4">
    <source>
        <dbReference type="ARBA" id="ARBA00023306"/>
    </source>
</evidence>
<dbReference type="PANTHER" id="PTHR34298">
    <property type="entry name" value="SEGREGATION AND CONDENSATION PROTEIN B"/>
    <property type="match status" value="1"/>
</dbReference>
<dbReference type="eggNOG" id="COG1386">
    <property type="taxonomic scope" value="Bacteria"/>
</dbReference>
<dbReference type="AlphaFoldDB" id="A0A069CZB9"/>
<dbReference type="RefSeq" id="WP_027698527.1">
    <property type="nucleotide sequence ID" value="NZ_DF820486.1"/>
</dbReference>
<gene>
    <name evidence="5 6" type="primary">scpB</name>
    <name evidence="6" type="ORF">WOSG25_030120</name>
</gene>
<evidence type="ECO:0000313" key="6">
    <source>
        <dbReference type="EMBL" id="GAK30416.1"/>
    </source>
</evidence>
<comment type="function">
    <text evidence="5">Participates in chromosomal partition during cell division. May act via the formation of a condensin-like complex containing Smc and ScpA that pull DNA away from mid-cell into both cell halves.</text>
</comment>
<dbReference type="GO" id="GO:0051301">
    <property type="term" value="P:cell division"/>
    <property type="evidence" value="ECO:0007669"/>
    <property type="project" value="UniProtKB-KW"/>
</dbReference>
<dbReference type="Pfam" id="PF04079">
    <property type="entry name" value="SMC_ScpB"/>
    <property type="match status" value="1"/>
</dbReference>
<dbReference type="Gene3D" id="1.10.10.10">
    <property type="entry name" value="Winged helix-like DNA-binding domain superfamily/Winged helix DNA-binding domain"/>
    <property type="match status" value="2"/>
</dbReference>
<dbReference type="STRING" id="1329250.WOSG25_030120"/>
<evidence type="ECO:0000256" key="1">
    <source>
        <dbReference type="ARBA" id="ARBA00022490"/>
    </source>
</evidence>
<evidence type="ECO:0000256" key="2">
    <source>
        <dbReference type="ARBA" id="ARBA00022618"/>
    </source>
</evidence>
<keyword evidence="2 5" id="KW-0132">Cell division</keyword>
<dbReference type="InterPro" id="IPR036388">
    <property type="entry name" value="WH-like_DNA-bd_sf"/>
</dbReference>
<dbReference type="EMBL" id="DF820486">
    <property type="protein sequence ID" value="GAK30416.1"/>
    <property type="molecule type" value="Genomic_DNA"/>
</dbReference>
<dbReference type="NCBIfam" id="TIGR00281">
    <property type="entry name" value="SMC-Scp complex subunit ScpB"/>
    <property type="match status" value="1"/>
</dbReference>
<dbReference type="PANTHER" id="PTHR34298:SF2">
    <property type="entry name" value="SEGREGATION AND CONDENSATION PROTEIN B"/>
    <property type="match status" value="1"/>
</dbReference>
<proteinExistence type="inferred from homology"/>
<reference evidence="7" key="1">
    <citation type="journal article" date="2014" name="Genome Announc.">
        <title>Draft genome sequence of Weissella oryzae SG25T, isolated from fermented rice grains.</title>
        <authorList>
            <person name="Tanizawa Y."/>
            <person name="Fujisawa T."/>
            <person name="Mochizuki T."/>
            <person name="Kaminuma E."/>
            <person name="Suzuki Y."/>
            <person name="Nakamura Y."/>
            <person name="Tohno M."/>
        </authorList>
    </citation>
    <scope>NUCLEOTIDE SEQUENCE [LARGE SCALE GENOMIC DNA]</scope>
    <source>
        <strain evidence="7">DSM 25784 / JCM 18191 / LMG 30913 / SG25</strain>
    </source>
</reference>
<comment type="subunit">
    <text evidence="5">Homodimer. Homodimerization may be required to stabilize the binding of ScpA to the Smc head domains. Component of a cohesin-like complex composed of ScpA, ScpB and the Smc homodimer, in which ScpA and ScpB bind to the head domain of Smc. The presence of the three proteins is required for the association of the complex with DNA.</text>
</comment>
<dbReference type="SUPFAM" id="SSF46785">
    <property type="entry name" value="Winged helix' DNA-binding domain"/>
    <property type="match status" value="2"/>
</dbReference>
<evidence type="ECO:0000256" key="5">
    <source>
        <dbReference type="HAMAP-Rule" id="MF_01804"/>
    </source>
</evidence>
<dbReference type="InterPro" id="IPR005234">
    <property type="entry name" value="ScpB_csome_segregation"/>
</dbReference>
<dbReference type="OrthoDB" id="9806226at2"/>
<dbReference type="HAMAP" id="MF_01804">
    <property type="entry name" value="ScpB"/>
    <property type="match status" value="1"/>
</dbReference>
<dbReference type="GO" id="GO:0051304">
    <property type="term" value="P:chromosome separation"/>
    <property type="evidence" value="ECO:0007669"/>
    <property type="project" value="InterPro"/>
</dbReference>